<keyword evidence="1" id="KW-0472">Membrane</keyword>
<dbReference type="Proteomes" id="UP000887540">
    <property type="component" value="Unplaced"/>
</dbReference>
<evidence type="ECO:0000313" key="2">
    <source>
        <dbReference type="Proteomes" id="UP000887540"/>
    </source>
</evidence>
<dbReference type="WBParaSite" id="ACRNAN_scaffold611.g12467.t1">
    <property type="protein sequence ID" value="ACRNAN_scaffold611.g12467.t1"/>
    <property type="gene ID" value="ACRNAN_scaffold611.g12467"/>
</dbReference>
<dbReference type="AlphaFoldDB" id="A0A914E6V5"/>
<protein>
    <submittedName>
        <fullName evidence="3">Uncharacterized protein</fullName>
    </submittedName>
</protein>
<evidence type="ECO:0000256" key="1">
    <source>
        <dbReference type="SAM" id="Phobius"/>
    </source>
</evidence>
<proteinExistence type="predicted"/>
<keyword evidence="1" id="KW-1133">Transmembrane helix</keyword>
<reference evidence="3" key="1">
    <citation type="submission" date="2022-11" db="UniProtKB">
        <authorList>
            <consortium name="WormBaseParasite"/>
        </authorList>
    </citation>
    <scope>IDENTIFICATION</scope>
</reference>
<organism evidence="2 3">
    <name type="scientific">Acrobeloides nanus</name>
    <dbReference type="NCBI Taxonomy" id="290746"/>
    <lineage>
        <taxon>Eukaryota</taxon>
        <taxon>Metazoa</taxon>
        <taxon>Ecdysozoa</taxon>
        <taxon>Nematoda</taxon>
        <taxon>Chromadorea</taxon>
        <taxon>Rhabditida</taxon>
        <taxon>Tylenchina</taxon>
        <taxon>Cephalobomorpha</taxon>
        <taxon>Cephaloboidea</taxon>
        <taxon>Cephalobidae</taxon>
        <taxon>Acrobeloides</taxon>
    </lineage>
</organism>
<evidence type="ECO:0000313" key="3">
    <source>
        <dbReference type="WBParaSite" id="ACRNAN_scaffold611.g12467.t1"/>
    </source>
</evidence>
<feature type="transmembrane region" description="Helical" evidence="1">
    <location>
        <begin position="107"/>
        <end position="129"/>
    </location>
</feature>
<sequence>MSSSSANLTTVAPATNVLQSNNDVFKTVYGAFLSCFAFASLLLTIIVIVAMFRSGQLKTKGATIYVLAVWSLFNSAFELSILSFYVGPQILAKTTYPDAKRNGPINQQMALILQASIISATIFQAAIGLNRFLAYGANKILFKRRTHNIVAICIIMLSYGLSYIPFYVLPCCKYNNFF</sequence>
<keyword evidence="1" id="KW-0812">Transmembrane</keyword>
<feature type="transmembrane region" description="Helical" evidence="1">
    <location>
        <begin position="64"/>
        <end position="87"/>
    </location>
</feature>
<accession>A0A914E6V5</accession>
<keyword evidence="2" id="KW-1185">Reference proteome</keyword>
<feature type="transmembrane region" description="Helical" evidence="1">
    <location>
        <begin position="149"/>
        <end position="169"/>
    </location>
</feature>
<feature type="transmembrane region" description="Helical" evidence="1">
    <location>
        <begin position="28"/>
        <end position="52"/>
    </location>
</feature>
<name>A0A914E6V5_9BILA</name>